<dbReference type="InterPro" id="IPR011009">
    <property type="entry name" value="Kinase-like_dom_sf"/>
</dbReference>
<dbReference type="InterPro" id="IPR050498">
    <property type="entry name" value="Ycf3"/>
</dbReference>
<dbReference type="InterPro" id="IPR019734">
    <property type="entry name" value="TPR_rpt"/>
</dbReference>
<dbReference type="Gene3D" id="3.30.200.20">
    <property type="entry name" value="Phosphorylase Kinase, domain 1"/>
    <property type="match status" value="1"/>
</dbReference>
<feature type="domain" description="Protein kinase" evidence="4">
    <location>
        <begin position="9"/>
        <end position="276"/>
    </location>
</feature>
<feature type="repeat" description="TPR" evidence="3">
    <location>
        <begin position="520"/>
        <end position="553"/>
    </location>
</feature>
<keyword evidence="6" id="KW-1185">Reference proteome</keyword>
<feature type="repeat" description="TPR" evidence="3">
    <location>
        <begin position="452"/>
        <end position="485"/>
    </location>
</feature>
<accession>A0A8J7E0Q9</accession>
<dbReference type="SMART" id="SM00220">
    <property type="entry name" value="S_TKc"/>
    <property type="match status" value="1"/>
</dbReference>
<organism evidence="5 6">
    <name type="scientific">Lusitaniella coriacea LEGE 07157</name>
    <dbReference type="NCBI Taxonomy" id="945747"/>
    <lineage>
        <taxon>Bacteria</taxon>
        <taxon>Bacillati</taxon>
        <taxon>Cyanobacteriota</taxon>
        <taxon>Cyanophyceae</taxon>
        <taxon>Spirulinales</taxon>
        <taxon>Lusitaniellaceae</taxon>
        <taxon>Lusitaniella</taxon>
    </lineage>
</organism>
<dbReference type="GO" id="GO:0005524">
    <property type="term" value="F:ATP binding"/>
    <property type="evidence" value="ECO:0007669"/>
    <property type="project" value="InterPro"/>
</dbReference>
<dbReference type="PANTHER" id="PTHR44858">
    <property type="entry name" value="TETRATRICOPEPTIDE REPEAT PROTEIN 6"/>
    <property type="match status" value="1"/>
</dbReference>
<gene>
    <name evidence="5" type="ORF">IQ249_24235</name>
</gene>
<dbReference type="SUPFAM" id="SSF48452">
    <property type="entry name" value="TPR-like"/>
    <property type="match status" value="2"/>
</dbReference>
<keyword evidence="1" id="KW-0677">Repeat</keyword>
<evidence type="ECO:0000256" key="3">
    <source>
        <dbReference type="PROSITE-ProRule" id="PRU00339"/>
    </source>
</evidence>
<dbReference type="PROSITE" id="PS50011">
    <property type="entry name" value="PROTEIN_KINASE_DOM"/>
    <property type="match status" value="1"/>
</dbReference>
<name>A0A8J7E0Q9_9CYAN</name>
<evidence type="ECO:0000259" key="4">
    <source>
        <dbReference type="PROSITE" id="PS50011"/>
    </source>
</evidence>
<comment type="caution">
    <text evidence="5">The sequence shown here is derived from an EMBL/GenBank/DDBJ whole genome shotgun (WGS) entry which is preliminary data.</text>
</comment>
<dbReference type="Proteomes" id="UP000654482">
    <property type="component" value="Unassembled WGS sequence"/>
</dbReference>
<reference evidence="5" key="1">
    <citation type="submission" date="2020-10" db="EMBL/GenBank/DDBJ databases">
        <authorList>
            <person name="Castelo-Branco R."/>
            <person name="Eusebio N."/>
            <person name="Adriana R."/>
            <person name="Vieira A."/>
            <person name="Brugerolle De Fraissinette N."/>
            <person name="Rezende De Castro R."/>
            <person name="Schneider M.P."/>
            <person name="Vasconcelos V."/>
            <person name="Leao P.N."/>
        </authorList>
    </citation>
    <scope>NUCLEOTIDE SEQUENCE</scope>
    <source>
        <strain evidence="5">LEGE 07157</strain>
    </source>
</reference>
<dbReference type="AlphaFoldDB" id="A0A8J7E0Q9"/>
<dbReference type="Pfam" id="PF13414">
    <property type="entry name" value="TPR_11"/>
    <property type="match status" value="2"/>
</dbReference>
<dbReference type="PANTHER" id="PTHR44858:SF1">
    <property type="entry name" value="UDP-N-ACETYLGLUCOSAMINE--PEPTIDE N-ACETYLGLUCOSAMINYLTRANSFERASE SPINDLY-RELATED"/>
    <property type="match status" value="1"/>
</dbReference>
<dbReference type="Gene3D" id="1.25.40.10">
    <property type="entry name" value="Tetratricopeptide repeat domain"/>
    <property type="match status" value="3"/>
</dbReference>
<feature type="repeat" description="TPR" evidence="3">
    <location>
        <begin position="384"/>
        <end position="417"/>
    </location>
</feature>
<dbReference type="PROSITE" id="PS50293">
    <property type="entry name" value="TPR_REGION"/>
    <property type="match status" value="1"/>
</dbReference>
<proteinExistence type="predicted"/>
<dbReference type="Pfam" id="PF13432">
    <property type="entry name" value="TPR_16"/>
    <property type="match status" value="1"/>
</dbReference>
<evidence type="ECO:0000313" key="5">
    <source>
        <dbReference type="EMBL" id="MBE9119003.1"/>
    </source>
</evidence>
<dbReference type="Pfam" id="PF00069">
    <property type="entry name" value="Pkinase"/>
    <property type="match status" value="1"/>
</dbReference>
<protein>
    <submittedName>
        <fullName evidence="5">Tetratricopeptide repeat protein</fullName>
    </submittedName>
</protein>
<dbReference type="Gene3D" id="1.10.510.10">
    <property type="entry name" value="Transferase(Phosphotransferase) domain 1"/>
    <property type="match status" value="1"/>
</dbReference>
<dbReference type="SUPFAM" id="SSF56112">
    <property type="entry name" value="Protein kinase-like (PK-like)"/>
    <property type="match status" value="1"/>
</dbReference>
<dbReference type="CDD" id="cd14014">
    <property type="entry name" value="STKc_PknB_like"/>
    <property type="match status" value="1"/>
</dbReference>
<dbReference type="InterPro" id="IPR011990">
    <property type="entry name" value="TPR-like_helical_dom_sf"/>
</dbReference>
<dbReference type="PROSITE" id="PS50005">
    <property type="entry name" value="TPR"/>
    <property type="match status" value="5"/>
</dbReference>
<evidence type="ECO:0000313" key="6">
    <source>
        <dbReference type="Proteomes" id="UP000654482"/>
    </source>
</evidence>
<evidence type="ECO:0000256" key="2">
    <source>
        <dbReference type="ARBA" id="ARBA00022803"/>
    </source>
</evidence>
<dbReference type="Pfam" id="PF13181">
    <property type="entry name" value="TPR_8"/>
    <property type="match status" value="1"/>
</dbReference>
<feature type="repeat" description="TPR" evidence="3">
    <location>
        <begin position="350"/>
        <end position="383"/>
    </location>
</feature>
<dbReference type="SMART" id="SM00028">
    <property type="entry name" value="TPR"/>
    <property type="match status" value="8"/>
</dbReference>
<evidence type="ECO:0000256" key="1">
    <source>
        <dbReference type="ARBA" id="ARBA00022737"/>
    </source>
</evidence>
<dbReference type="EMBL" id="JADEWZ010000073">
    <property type="protein sequence ID" value="MBE9119003.1"/>
    <property type="molecule type" value="Genomic_DNA"/>
</dbReference>
<feature type="repeat" description="TPR" evidence="3">
    <location>
        <begin position="418"/>
        <end position="451"/>
    </location>
</feature>
<dbReference type="RefSeq" id="WP_194032096.1">
    <property type="nucleotide sequence ID" value="NZ_JADEWZ010000073.1"/>
</dbReference>
<dbReference type="GO" id="GO:0004672">
    <property type="term" value="F:protein kinase activity"/>
    <property type="evidence" value="ECO:0007669"/>
    <property type="project" value="InterPro"/>
</dbReference>
<keyword evidence="2 3" id="KW-0802">TPR repeat</keyword>
<dbReference type="InterPro" id="IPR000719">
    <property type="entry name" value="Prot_kinase_dom"/>
</dbReference>
<sequence>MNQLLGDRYRVVKMLSSDIFGETYVAEDVQLPDRPKCAIKQLKLPSTNPKSLKLLRGVLRKKAESLKSLPVNPQIPHIIEYFEQGDSFYLVEELVKGRPFSEELIPGNPLSEDRTVSLLKEVLDILAIIHNAGLIHRGIKPANILRRHSDGCLVLLGFGLFKEVSDRAMRSQGQSPRETFNGTGLYIPPEQYSEQAQFNSDIYALGAIGIQALTGYTATELSTLLSMQGHQAENGGWERGCSVSPACAKILNKMVCSNTQQRYQLVREVLEDLQRLERGKPLAVPSNKIVPIPRSPASGLVQQKRKRTKPKTEAKAVRSLSWKHWGLVGLAVVGGLGVLWYGKLPQRGLSQYFFKQGTSQEEGGNVKQALKSYQRALQFHGNDARSYYRIGLLQQEEGNGVEALESLTRAVQLGSRSPQVYYQRGNLRFNLGDRAGAIADYNEALDKQPNYAEVYVNRGSVYGDLGDDRRAIADYTKALEINENLPAAYLNRCLSRSNVGDHPGAIADCTRAIDLRPTHTFAYENRGLARLRLEDYQGAIADFNTAIQLDPQDPNPYYNRGLVRQSLGDRAGAIADYTTALEISSQYVLAYYDRGIAYLQEGKRERAIADFKQTATLCLELGRLGCYEDAQYQLRQLGIESNTDTSESTN</sequence>